<evidence type="ECO:0000313" key="2">
    <source>
        <dbReference type="Proteomes" id="UP001161390"/>
    </source>
</evidence>
<reference evidence="1" key="1">
    <citation type="journal article" date="2014" name="Int. J. Syst. Evol. Microbiol.">
        <title>Complete genome of a new Firmicutes species belonging to the dominant human colonic microbiota ('Ruminococcus bicirculans') reveals two chromosomes and a selective capacity to utilize plant glucans.</title>
        <authorList>
            <consortium name="NISC Comparative Sequencing Program"/>
            <person name="Wegmann U."/>
            <person name="Louis P."/>
            <person name="Goesmann A."/>
            <person name="Henrissat B."/>
            <person name="Duncan S.H."/>
            <person name="Flint H.J."/>
        </authorList>
    </citation>
    <scope>NUCLEOTIDE SEQUENCE</scope>
    <source>
        <strain evidence="1">NBRC 108216</strain>
    </source>
</reference>
<dbReference type="InterPro" id="IPR032581">
    <property type="entry name" value="DUF4917"/>
</dbReference>
<reference evidence="1" key="2">
    <citation type="submission" date="2023-01" db="EMBL/GenBank/DDBJ databases">
        <title>Draft genome sequence of Algimonas porphyrae strain NBRC 108216.</title>
        <authorList>
            <person name="Sun Q."/>
            <person name="Mori K."/>
        </authorList>
    </citation>
    <scope>NUCLEOTIDE SEQUENCE</scope>
    <source>
        <strain evidence="1">NBRC 108216</strain>
    </source>
</reference>
<dbReference type="Proteomes" id="UP001161390">
    <property type="component" value="Unassembled WGS sequence"/>
</dbReference>
<comment type="caution">
    <text evidence="1">The sequence shown here is derived from an EMBL/GenBank/DDBJ whole genome shotgun (WGS) entry which is preliminary data.</text>
</comment>
<dbReference type="EMBL" id="BSNJ01000004">
    <property type="protein sequence ID" value="GLQ21139.1"/>
    <property type="molecule type" value="Genomic_DNA"/>
</dbReference>
<dbReference type="Pfam" id="PF16263">
    <property type="entry name" value="DUF4917"/>
    <property type="match status" value="1"/>
</dbReference>
<accession>A0ABQ5V0R2</accession>
<proteinExistence type="predicted"/>
<evidence type="ECO:0000313" key="1">
    <source>
        <dbReference type="EMBL" id="GLQ21139.1"/>
    </source>
</evidence>
<protein>
    <submittedName>
        <fullName evidence="1">DUF4917 domain-containing protein</fullName>
    </submittedName>
</protein>
<name>A0ABQ5V0R2_9PROT</name>
<gene>
    <name evidence="1" type="ORF">GCM10007854_20940</name>
</gene>
<organism evidence="1 2">
    <name type="scientific">Algimonas porphyrae</name>
    <dbReference type="NCBI Taxonomy" id="1128113"/>
    <lineage>
        <taxon>Bacteria</taxon>
        <taxon>Pseudomonadati</taxon>
        <taxon>Pseudomonadota</taxon>
        <taxon>Alphaproteobacteria</taxon>
        <taxon>Maricaulales</taxon>
        <taxon>Robiginitomaculaceae</taxon>
        <taxon>Algimonas</taxon>
    </lineage>
</organism>
<sequence>MQLLTIDEAFDRATGHKSLLLGNGFSMAFDRNIFSYGSLFSKADFTGVEHIPHLFEALQTRDFEAVIRFLIKLQSIIEIYDSISEELFAVIAEDIEKVKNALASSVANNHPPLPFSVTDEQYRHCRAFLRNFRKIYTLNYDVLLYWALMHDDVDDEPMRSDDGFRHPEGNEDAPYVSWQSAHSPSVFYMHGALHLFDAGHEITKYTWSKTRVPIVEQIRSALDEEKYPLFVSEGHSHEKLDKIMHNAYLHKALRSFSSIGGSLFVFGHSFDDNDDHILNQIPQSAISKLFVGLFGNPNIPDNQQIIAKAQKLQKTRAAMPYKRAFELDFFDVSTAQVWG</sequence>
<keyword evidence="2" id="KW-1185">Reference proteome</keyword>
<dbReference type="RefSeq" id="WP_284372385.1">
    <property type="nucleotide sequence ID" value="NZ_BSNJ01000004.1"/>
</dbReference>